<proteinExistence type="predicted"/>
<organism evidence="1">
    <name type="scientific">Rhizophora mucronata</name>
    <name type="common">Asiatic mangrove</name>
    <dbReference type="NCBI Taxonomy" id="61149"/>
    <lineage>
        <taxon>Eukaryota</taxon>
        <taxon>Viridiplantae</taxon>
        <taxon>Streptophyta</taxon>
        <taxon>Embryophyta</taxon>
        <taxon>Tracheophyta</taxon>
        <taxon>Spermatophyta</taxon>
        <taxon>Magnoliopsida</taxon>
        <taxon>eudicotyledons</taxon>
        <taxon>Gunneridae</taxon>
        <taxon>Pentapetalae</taxon>
        <taxon>rosids</taxon>
        <taxon>fabids</taxon>
        <taxon>Malpighiales</taxon>
        <taxon>Rhizophoraceae</taxon>
        <taxon>Rhizophora</taxon>
    </lineage>
</organism>
<evidence type="ECO:0000313" key="1">
    <source>
        <dbReference type="EMBL" id="MBX43455.1"/>
    </source>
</evidence>
<dbReference type="EMBL" id="GGEC01062971">
    <property type="protein sequence ID" value="MBX43455.1"/>
    <property type="molecule type" value="Transcribed_RNA"/>
</dbReference>
<name>A0A2P2NLX7_RHIMU</name>
<accession>A0A2P2NLX7</accession>
<reference evidence="1" key="1">
    <citation type="submission" date="2018-02" db="EMBL/GenBank/DDBJ databases">
        <title>Rhizophora mucronata_Transcriptome.</title>
        <authorList>
            <person name="Meera S.P."/>
            <person name="Sreeshan A."/>
            <person name="Augustine A."/>
        </authorList>
    </citation>
    <scope>NUCLEOTIDE SEQUENCE</scope>
    <source>
        <tissue evidence="1">Leaf</tissue>
    </source>
</reference>
<dbReference type="AlphaFoldDB" id="A0A2P2NLX7"/>
<protein>
    <submittedName>
        <fullName evidence="1">Uncharacterized protein</fullName>
    </submittedName>
</protein>
<sequence length="47" mass="5282">MGCINTNSSVLLSQSLLRGIMKHKPHLYANMPVWSTELSLHVSMENL</sequence>